<gene>
    <name evidence="12" type="primary">plr-1</name>
    <name evidence="12" type="ORF">LSUE1_G010042</name>
</gene>
<feature type="region of interest" description="Disordered" evidence="9">
    <location>
        <begin position="417"/>
        <end position="565"/>
    </location>
</feature>
<evidence type="ECO:0000313" key="13">
    <source>
        <dbReference type="Proteomes" id="UP000469558"/>
    </source>
</evidence>
<feature type="transmembrane region" description="Helical" evidence="10">
    <location>
        <begin position="626"/>
        <end position="646"/>
    </location>
</feature>
<dbReference type="GO" id="GO:0016020">
    <property type="term" value="C:membrane"/>
    <property type="evidence" value="ECO:0007669"/>
    <property type="project" value="UniProtKB-SubCell"/>
</dbReference>
<dbReference type="Pfam" id="PF02225">
    <property type="entry name" value="PA"/>
    <property type="match status" value="1"/>
</dbReference>
<evidence type="ECO:0000256" key="9">
    <source>
        <dbReference type="SAM" id="MobiDB-lite"/>
    </source>
</evidence>
<dbReference type="InterPro" id="IPR003137">
    <property type="entry name" value="PA_domain"/>
</dbReference>
<feature type="compositionally biased region" description="Polar residues" evidence="9">
    <location>
        <begin position="342"/>
        <end position="356"/>
    </location>
</feature>
<sequence length="904" mass="97307">MRSPRVIIIGVFTATVVLLTILALRSDNQPETVVHPSVAAPQTGIQALFPFRAPFTLFPPNAIITLTHENSTAFLARPAGFGPSLPTDGLKGQVWIGSGFGDDSIRQGPVATGAEGELGCSDVPGWVDTFTKPGAGAPDGGNPTDSKSATKATTKSKVQKRGKEEDKDVRTAASEKSTHGEKGKASPAVDDGTDDYLHHPLPGSTVTKPTDKHLNGNHADIQSIQEGAEITGKVVLLSRGGCGFLEKVKWAQRRGAIALIVGDDRKGGSLIQMYARGDTSNVTIPSIFTSRTTAHLLSSLVGEGSFLEDSLDENGKPTLKVQHADRAKKGGKKQQHEAGPTFTPTTAISKPTMTARRTSKSINKKTAAKTENEVVKAPESRGWFKSLFIGSGKTNAKSETSRPPSSGQLDWVLVDDWKDDDSSGSKKISTKPKKKADEDKKPNQKAKPASKPSSGDDFVIGVQDWRDPDLVGSSGSKDSEAKVPPTKAEGNSDATKGKNDTPRPTKTSGKKHIGGALQEIPEYVPPLRGGSITPGSGEYDTKKSPPKEDLKEKEVHEESSGKSKGLLTTIFGDDEEDVEFNIPGSHGSMQSEDDMPDEDGNGDDEYDGLWVTITPTSGASPFLDTLLVLVVSPLVTLTVVYALLLVRSRIRRRRWRAPKSVVERLPVRTYQTIATPGSQSPRLTSPTASTVTTPLLQHSPPSRPRPRSRTTTGVPEIGESFRVGPGPLHVPTVSPRIPEHEKHHGSVSSEWKKFMGKQVECVVCLEEYVDGVSRVMSLPCGHEFHVDCITPWLTTRRRTCPICKGDVVRSLARGSPSSPRYEPYHDDSDDDIQAQAAETVNNSSSAALPITGTLSDSEDLEQGMGSPTSRPRRTNRTGSWRSILSNSFQSTPRSSRPPPEDRDR</sequence>
<dbReference type="CDD" id="cd04813">
    <property type="entry name" value="PA_1"/>
    <property type="match status" value="1"/>
</dbReference>
<feature type="compositionally biased region" description="Basic and acidic residues" evidence="9">
    <location>
        <begin position="539"/>
        <end position="561"/>
    </location>
</feature>
<feature type="compositionally biased region" description="Basic residues" evidence="9">
    <location>
        <begin position="357"/>
        <end position="367"/>
    </location>
</feature>
<feature type="compositionally biased region" description="Low complexity" evidence="9">
    <location>
        <begin position="146"/>
        <end position="156"/>
    </location>
</feature>
<evidence type="ECO:0000256" key="1">
    <source>
        <dbReference type="ARBA" id="ARBA00004370"/>
    </source>
</evidence>
<dbReference type="Gene3D" id="3.30.40.10">
    <property type="entry name" value="Zinc/RING finger domain, C3HC4 (zinc finger)"/>
    <property type="match status" value="1"/>
</dbReference>
<dbReference type="SMART" id="SM00744">
    <property type="entry name" value="RINGv"/>
    <property type="match status" value="1"/>
</dbReference>
<dbReference type="SUPFAM" id="SSF57850">
    <property type="entry name" value="RING/U-box"/>
    <property type="match status" value="1"/>
</dbReference>
<dbReference type="PROSITE" id="PS50089">
    <property type="entry name" value="ZF_RING_2"/>
    <property type="match status" value="1"/>
</dbReference>
<feature type="region of interest" description="Disordered" evidence="9">
    <location>
        <begin position="323"/>
        <end position="376"/>
    </location>
</feature>
<keyword evidence="6 10" id="KW-1133">Transmembrane helix</keyword>
<evidence type="ECO:0000256" key="10">
    <source>
        <dbReference type="SAM" id="Phobius"/>
    </source>
</evidence>
<dbReference type="OrthoDB" id="5357315at2759"/>
<dbReference type="Gene3D" id="3.50.30.30">
    <property type="match status" value="1"/>
</dbReference>
<dbReference type="Proteomes" id="UP000469558">
    <property type="component" value="Unassembled WGS sequence"/>
</dbReference>
<dbReference type="FunFam" id="3.30.40.10:FF:000364">
    <property type="entry name" value="Protease-associated PA domain protein"/>
    <property type="match status" value="1"/>
</dbReference>
<evidence type="ECO:0000256" key="7">
    <source>
        <dbReference type="ARBA" id="ARBA00023136"/>
    </source>
</evidence>
<accession>A0A8T9BY51</accession>
<feature type="compositionally biased region" description="Acidic residues" evidence="9">
    <location>
        <begin position="591"/>
        <end position="603"/>
    </location>
</feature>
<feature type="region of interest" description="Disordered" evidence="9">
    <location>
        <begin position="840"/>
        <end position="904"/>
    </location>
</feature>
<evidence type="ECO:0000256" key="3">
    <source>
        <dbReference type="ARBA" id="ARBA00022723"/>
    </source>
</evidence>
<dbReference type="PANTHER" id="PTHR22765">
    <property type="entry name" value="RING FINGER AND PROTEASE ASSOCIATED DOMAIN-CONTAINING"/>
    <property type="match status" value="1"/>
</dbReference>
<dbReference type="AlphaFoldDB" id="A0A8T9BY51"/>
<evidence type="ECO:0000256" key="6">
    <source>
        <dbReference type="ARBA" id="ARBA00022989"/>
    </source>
</evidence>
<evidence type="ECO:0000313" key="12">
    <source>
        <dbReference type="EMBL" id="TVY60692.1"/>
    </source>
</evidence>
<feature type="region of interest" description="Disordered" evidence="9">
    <location>
        <begin position="109"/>
        <end position="213"/>
    </location>
</feature>
<feature type="compositionally biased region" description="Polar residues" evidence="9">
    <location>
        <begin position="880"/>
        <end position="891"/>
    </location>
</feature>
<reference evidence="12 13" key="1">
    <citation type="submission" date="2018-05" db="EMBL/GenBank/DDBJ databases">
        <title>Genome sequencing and assembly of the regulated plant pathogen Lachnellula willkommii and related sister species for the development of diagnostic species identification markers.</title>
        <authorList>
            <person name="Giroux E."/>
            <person name="Bilodeau G."/>
        </authorList>
    </citation>
    <scope>NUCLEOTIDE SEQUENCE [LARGE SCALE GENOMIC DNA]</scope>
    <source>
        <strain evidence="12 13">CBS 268.59</strain>
    </source>
</reference>
<dbReference type="InterPro" id="IPR001841">
    <property type="entry name" value="Znf_RING"/>
</dbReference>
<dbReference type="SUPFAM" id="SSF52025">
    <property type="entry name" value="PA domain"/>
    <property type="match status" value="1"/>
</dbReference>
<dbReference type="PANTHER" id="PTHR22765:SF406">
    <property type="entry name" value="PA AND RING FINGER DOMAIN PROTEIN (AFU_ORTHOLOGUE AFUA_2G02470)"/>
    <property type="match status" value="1"/>
</dbReference>
<dbReference type="GO" id="GO:0061630">
    <property type="term" value="F:ubiquitin protein ligase activity"/>
    <property type="evidence" value="ECO:0007669"/>
    <property type="project" value="TreeGrafter"/>
</dbReference>
<dbReference type="SMART" id="SM00184">
    <property type="entry name" value="RING"/>
    <property type="match status" value="1"/>
</dbReference>
<name>A0A8T9BY51_9HELO</name>
<feature type="region of interest" description="Disordered" evidence="9">
    <location>
        <begin position="673"/>
        <end position="721"/>
    </location>
</feature>
<dbReference type="GO" id="GO:0008270">
    <property type="term" value="F:zinc ion binding"/>
    <property type="evidence" value="ECO:0007669"/>
    <property type="project" value="UniProtKB-KW"/>
</dbReference>
<feature type="region of interest" description="Disordered" evidence="9">
    <location>
        <begin position="581"/>
        <end position="603"/>
    </location>
</feature>
<dbReference type="CDD" id="cd16454">
    <property type="entry name" value="RING-H2_PA-TM-RING"/>
    <property type="match status" value="1"/>
</dbReference>
<evidence type="ECO:0000259" key="11">
    <source>
        <dbReference type="PROSITE" id="PS50089"/>
    </source>
</evidence>
<evidence type="ECO:0000256" key="5">
    <source>
        <dbReference type="ARBA" id="ARBA00022833"/>
    </source>
</evidence>
<comment type="subcellular location">
    <subcellularLocation>
        <location evidence="1">Membrane</location>
    </subcellularLocation>
</comment>
<keyword evidence="4 8" id="KW-0863">Zinc-finger</keyword>
<keyword evidence="5" id="KW-0862">Zinc</keyword>
<dbReference type="GO" id="GO:0006511">
    <property type="term" value="P:ubiquitin-dependent protein catabolic process"/>
    <property type="evidence" value="ECO:0007669"/>
    <property type="project" value="TreeGrafter"/>
</dbReference>
<feature type="compositionally biased region" description="Basic and acidic residues" evidence="9">
    <location>
        <begin position="161"/>
        <end position="170"/>
    </location>
</feature>
<feature type="compositionally biased region" description="Polar residues" evidence="9">
    <location>
        <begin position="673"/>
        <end position="696"/>
    </location>
</feature>
<keyword evidence="3" id="KW-0479">Metal-binding</keyword>
<keyword evidence="7 10" id="KW-0472">Membrane</keyword>
<dbReference type="InterPro" id="IPR011016">
    <property type="entry name" value="Znf_RING-CH"/>
</dbReference>
<proteinExistence type="predicted"/>
<evidence type="ECO:0000256" key="8">
    <source>
        <dbReference type="PROSITE-ProRule" id="PRU00175"/>
    </source>
</evidence>
<dbReference type="GO" id="GO:0005737">
    <property type="term" value="C:cytoplasm"/>
    <property type="evidence" value="ECO:0007669"/>
    <property type="project" value="TreeGrafter"/>
</dbReference>
<comment type="caution">
    <text evidence="12">The sequence shown here is derived from an EMBL/GenBank/DDBJ whole genome shotgun (WGS) entry which is preliminary data.</text>
</comment>
<dbReference type="Pfam" id="PF13639">
    <property type="entry name" value="zf-RING_2"/>
    <property type="match status" value="1"/>
</dbReference>
<dbReference type="InterPro" id="IPR013083">
    <property type="entry name" value="Znf_RING/FYVE/PHD"/>
</dbReference>
<dbReference type="InterPro" id="IPR046450">
    <property type="entry name" value="PA_dom_sf"/>
</dbReference>
<evidence type="ECO:0000256" key="2">
    <source>
        <dbReference type="ARBA" id="ARBA00022692"/>
    </source>
</evidence>
<protein>
    <submittedName>
        <fullName evidence="12">Putative E3 ubiquitin-protein ligase plr-1</fullName>
    </submittedName>
</protein>
<feature type="domain" description="RING-type" evidence="11">
    <location>
        <begin position="761"/>
        <end position="804"/>
    </location>
</feature>
<organism evidence="12 13">
    <name type="scientific">Lachnellula suecica</name>
    <dbReference type="NCBI Taxonomy" id="602035"/>
    <lineage>
        <taxon>Eukaryota</taxon>
        <taxon>Fungi</taxon>
        <taxon>Dikarya</taxon>
        <taxon>Ascomycota</taxon>
        <taxon>Pezizomycotina</taxon>
        <taxon>Leotiomycetes</taxon>
        <taxon>Helotiales</taxon>
        <taxon>Lachnaceae</taxon>
        <taxon>Lachnellula</taxon>
    </lineage>
</organism>
<keyword evidence="2 10" id="KW-0812">Transmembrane</keyword>
<dbReference type="InterPro" id="IPR051826">
    <property type="entry name" value="E3_ubiquitin-ligase_domain"/>
</dbReference>
<evidence type="ECO:0000256" key="4">
    <source>
        <dbReference type="ARBA" id="ARBA00022771"/>
    </source>
</evidence>
<dbReference type="EMBL" id="QGMK01002179">
    <property type="protein sequence ID" value="TVY60692.1"/>
    <property type="molecule type" value="Genomic_DNA"/>
</dbReference>
<keyword evidence="13" id="KW-1185">Reference proteome</keyword>